<evidence type="ECO:0000313" key="3">
    <source>
        <dbReference type="Proteomes" id="UP000015347"/>
    </source>
</evidence>
<evidence type="ECO:0000313" key="2">
    <source>
        <dbReference type="EMBL" id="EPX83523.1"/>
    </source>
</evidence>
<dbReference type="Proteomes" id="UP000015347">
    <property type="component" value="Unassembled WGS sequence"/>
</dbReference>
<protein>
    <submittedName>
        <fullName evidence="2">Uncharacterized protein</fullName>
    </submittedName>
</protein>
<feature type="region of interest" description="Disordered" evidence="1">
    <location>
        <begin position="87"/>
        <end position="107"/>
    </location>
</feature>
<keyword evidence="3" id="KW-1185">Reference proteome</keyword>
<gene>
    <name evidence="2" type="ORF">Salmuc_02131</name>
</gene>
<accession>S9QV96</accession>
<comment type="caution">
    <text evidence="2">The sequence shown here is derived from an EMBL/GenBank/DDBJ whole genome shotgun (WGS) entry which is preliminary data.</text>
</comment>
<dbReference type="AlphaFoldDB" id="S9QV96"/>
<evidence type="ECO:0000256" key="1">
    <source>
        <dbReference type="SAM" id="MobiDB-lite"/>
    </source>
</evidence>
<sequence>MPITEVTCCNMISVPVVALKYTAVAMRNALDGTRPGLDVERPTPADGNTASIRPGLAAVRNARLDDVARLDTVDRLFRHEISPRETMPIQPRPCVAPAAHGGDPQDRLIPAGQTVDLTDAGRVETVRLGNAQGRPVVFRAATGGRRHRQARGPQSVPGGIARRIDRGRVPQRPLCLGPDPGQPGGFSCQERLDRLVALGLVAGLAGQRQVGHAVRSAARARVDMLDLQRHMPRVAVGAAAIPFFQKILPHLVASEGALLVLGAGDLRVVEHLHVEAHALDGDGCDRHQLAVPCRPAGDIVDARLQGWRQPPRGPAPVVEALLTVAQVRGAPTAPVTTPLVHLLADGAATMGHLGEVQDIIGRLVLADKRHAGGLRARVDPQFDILRVPFRTILEPDREGVGLVNDGPAVLQEPAGPCGPRRHEGLAVAGKHEYAAYAARGGGLPPPVAPSFDGLLSHMLTTRTCIRPVSCLTRLVY</sequence>
<proteinExistence type="predicted"/>
<organism evidence="2 3">
    <name type="scientific">Salipiger mucosus DSM 16094</name>
    <dbReference type="NCBI Taxonomy" id="1123237"/>
    <lineage>
        <taxon>Bacteria</taxon>
        <taxon>Pseudomonadati</taxon>
        <taxon>Pseudomonadota</taxon>
        <taxon>Alphaproteobacteria</taxon>
        <taxon>Rhodobacterales</taxon>
        <taxon>Roseobacteraceae</taxon>
        <taxon>Salipiger</taxon>
    </lineage>
</organism>
<name>S9QV96_9RHOB</name>
<reference evidence="3" key="1">
    <citation type="journal article" date="2014" name="Stand. Genomic Sci.">
        <title>Genome sequence of the exopolysaccharide-producing Salipiger mucosus type strain (DSM 16094(T)), a moderately halophilic member of the Roseobacter clade.</title>
        <authorList>
            <person name="Riedel T."/>
            <person name="Spring S."/>
            <person name="Fiebig A."/>
            <person name="Petersen J."/>
            <person name="Kyrpides N.C."/>
            <person name="Goker M."/>
            <person name="Klenk H.P."/>
        </authorList>
    </citation>
    <scope>NUCLEOTIDE SEQUENCE [LARGE SCALE GENOMIC DNA]</scope>
    <source>
        <strain evidence="3">DSM 16094</strain>
    </source>
</reference>
<dbReference type="EMBL" id="APVH01000015">
    <property type="protein sequence ID" value="EPX83523.1"/>
    <property type="molecule type" value="Genomic_DNA"/>
</dbReference>
<dbReference type="HOGENOM" id="CLU_573508_0_0_5"/>